<dbReference type="InterPro" id="IPR032387">
    <property type="entry name" value="ACAS_N"/>
</dbReference>
<dbReference type="Pfam" id="PF13193">
    <property type="entry name" value="AMP-binding_C"/>
    <property type="match status" value="1"/>
</dbReference>
<proteinExistence type="inferred from homology"/>
<keyword evidence="3" id="KW-0547">Nucleotide-binding</keyword>
<dbReference type="FunFam" id="3.40.50.12780:FF:000001">
    <property type="entry name" value="Acetyl-coenzyme A synthetase"/>
    <property type="match status" value="1"/>
</dbReference>
<evidence type="ECO:0000259" key="7">
    <source>
        <dbReference type="Pfam" id="PF00501"/>
    </source>
</evidence>
<organism evidence="10 11">
    <name type="scientific">Aureibacter tunicatorum</name>
    <dbReference type="NCBI Taxonomy" id="866807"/>
    <lineage>
        <taxon>Bacteria</taxon>
        <taxon>Pseudomonadati</taxon>
        <taxon>Bacteroidota</taxon>
        <taxon>Cytophagia</taxon>
        <taxon>Cytophagales</taxon>
        <taxon>Persicobacteraceae</taxon>
        <taxon>Aureibacter</taxon>
    </lineage>
</organism>
<dbReference type="Pfam" id="PF16177">
    <property type="entry name" value="ACAS_N"/>
    <property type="match status" value="1"/>
</dbReference>
<feature type="domain" description="AMP-dependent synthetase/ligase" evidence="7">
    <location>
        <begin position="67"/>
        <end position="454"/>
    </location>
</feature>
<evidence type="ECO:0000256" key="3">
    <source>
        <dbReference type="ARBA" id="ARBA00022741"/>
    </source>
</evidence>
<keyword evidence="4" id="KW-0067">ATP-binding</keyword>
<dbReference type="AlphaFoldDB" id="A0AAE4BV45"/>
<keyword evidence="2 10" id="KW-0436">Ligase</keyword>
<evidence type="ECO:0000256" key="4">
    <source>
        <dbReference type="ARBA" id="ARBA00022840"/>
    </source>
</evidence>
<dbReference type="PANTHER" id="PTHR24095">
    <property type="entry name" value="ACETYL-COENZYME A SYNTHETASE"/>
    <property type="match status" value="1"/>
</dbReference>
<feature type="domain" description="AMP-binding enzyme C-terminal" evidence="8">
    <location>
        <begin position="515"/>
        <end position="593"/>
    </location>
</feature>
<dbReference type="GO" id="GO:0016208">
    <property type="term" value="F:AMP binding"/>
    <property type="evidence" value="ECO:0007669"/>
    <property type="project" value="InterPro"/>
</dbReference>
<evidence type="ECO:0000256" key="6">
    <source>
        <dbReference type="NCBIfam" id="TIGR02188"/>
    </source>
</evidence>
<protein>
    <recommendedName>
        <fullName evidence="6">Acetate--CoA ligase</fullName>
        <ecNumber evidence="6">6.2.1.1</ecNumber>
    </recommendedName>
</protein>
<dbReference type="Gene3D" id="3.30.300.30">
    <property type="match status" value="1"/>
</dbReference>
<dbReference type="Proteomes" id="UP001185092">
    <property type="component" value="Unassembled WGS sequence"/>
</dbReference>
<comment type="similarity">
    <text evidence="1">Belongs to the ATP-dependent AMP-binding enzyme family.</text>
</comment>
<gene>
    <name evidence="10" type="ORF">HNQ88_004792</name>
</gene>
<evidence type="ECO:0000313" key="11">
    <source>
        <dbReference type="Proteomes" id="UP001185092"/>
    </source>
</evidence>
<dbReference type="Gene3D" id="3.40.50.12780">
    <property type="entry name" value="N-terminal domain of ligase-like"/>
    <property type="match status" value="1"/>
</dbReference>
<accession>A0AAE4BV45</accession>
<dbReference type="EC" id="6.2.1.1" evidence="6"/>
<evidence type="ECO:0000256" key="5">
    <source>
        <dbReference type="ARBA" id="ARBA00022990"/>
    </source>
</evidence>
<evidence type="ECO:0000256" key="1">
    <source>
        <dbReference type="ARBA" id="ARBA00006432"/>
    </source>
</evidence>
<comment type="caution">
    <text evidence="10">The sequence shown here is derived from an EMBL/GenBank/DDBJ whole genome shotgun (WGS) entry which is preliminary data.</text>
</comment>
<dbReference type="GO" id="GO:0005524">
    <property type="term" value="F:ATP binding"/>
    <property type="evidence" value="ECO:0007669"/>
    <property type="project" value="UniProtKB-KW"/>
</dbReference>
<dbReference type="PROSITE" id="PS00455">
    <property type="entry name" value="AMP_BINDING"/>
    <property type="match status" value="1"/>
</dbReference>
<dbReference type="InterPro" id="IPR011904">
    <property type="entry name" value="Ac_CoA_lig"/>
</dbReference>
<dbReference type="RefSeq" id="WP_309942721.1">
    <property type="nucleotide sequence ID" value="NZ_AP025308.1"/>
</dbReference>
<dbReference type="SUPFAM" id="SSF56801">
    <property type="entry name" value="Acetyl-CoA synthetase-like"/>
    <property type="match status" value="1"/>
</dbReference>
<dbReference type="NCBIfam" id="NF001208">
    <property type="entry name" value="PRK00174.1"/>
    <property type="match status" value="1"/>
</dbReference>
<evidence type="ECO:0000259" key="8">
    <source>
        <dbReference type="Pfam" id="PF13193"/>
    </source>
</evidence>
<dbReference type="InterPro" id="IPR020845">
    <property type="entry name" value="AMP-binding_CS"/>
</dbReference>
<evidence type="ECO:0000259" key="9">
    <source>
        <dbReference type="Pfam" id="PF16177"/>
    </source>
</evidence>
<name>A0AAE4BV45_9BACT</name>
<dbReference type="EMBL" id="JAVDQD010000010">
    <property type="protein sequence ID" value="MDR6241705.1"/>
    <property type="molecule type" value="Genomic_DNA"/>
</dbReference>
<dbReference type="InterPro" id="IPR042099">
    <property type="entry name" value="ANL_N_sf"/>
</dbReference>
<dbReference type="InterPro" id="IPR025110">
    <property type="entry name" value="AMP-bd_C"/>
</dbReference>
<dbReference type="InterPro" id="IPR000873">
    <property type="entry name" value="AMP-dep_synth/lig_dom"/>
</dbReference>
<dbReference type="GO" id="GO:0019427">
    <property type="term" value="P:acetyl-CoA biosynthetic process from acetate"/>
    <property type="evidence" value="ECO:0007669"/>
    <property type="project" value="UniProtKB-UniRule"/>
</dbReference>
<dbReference type="Pfam" id="PF00501">
    <property type="entry name" value="AMP-binding"/>
    <property type="match status" value="1"/>
</dbReference>
<dbReference type="NCBIfam" id="TIGR02188">
    <property type="entry name" value="Ac_CoA_lig_AcsA"/>
    <property type="match status" value="1"/>
</dbReference>
<sequence>MEKIESFEQYQQIHKKSVENPEEFWAEIASTYSWKKQWDNVLDWEFDTPDVKWFQGGTLNITENLLDRHLASRGNKLALIWEPNDPKEKFVRYTYKELHEKVCQFANVLKNNGAKKGDRICIYMPMIPDLAIAVMACARIGAVHSVVFAGFSAHALSDRINDAACNIVITSDGLFRGAKEIPVKRVVDEALNTCDTVDKVIVAERVGWMPNMVEGRDVWLHDELEKADKYCEAEEMNAEDPLFILYTSGSTGKPKGIMHTCGGYMVYAGYSFKQVFQYDESDIYWCTADIGWITGHTYIVYGPLLNGATTVMFEGVPTFPDAGRFWQVVDKYGVNQFYTAPTAIRALMAHGVDHVLSYSLDSLKVLGSVGEPINEEAWNWYHIHVGKERCPIVDTWWQTETGGIMISGLGSSSPMKPAHAGYPLPGIQPVLLDKDGNEIEENGVEGYLAVKHPWPSMLRTIWGDHNRCQKTYFSHYNGYYFTGDGAKRDENGMYRIIGRVDDVINVSGHRFGTAEIENAINRNEKVVESAVVGYPHEIKGQGIYAYVVCSDVESDEEILKAEIIETVVEEIGKIAKPEKIQIVPNLPKTRSGKIMRRILRKIAEGDTSSLGDTSTLLDPDVVEKIKEGAKLLEV</sequence>
<dbReference type="GO" id="GO:0003987">
    <property type="term" value="F:acetate-CoA ligase activity"/>
    <property type="evidence" value="ECO:0007669"/>
    <property type="project" value="UniProtKB-UniRule"/>
</dbReference>
<feature type="domain" description="Acetyl-coenzyme A synthetase N-terminal" evidence="9">
    <location>
        <begin position="10"/>
        <end position="64"/>
    </location>
</feature>
<dbReference type="InterPro" id="IPR045851">
    <property type="entry name" value="AMP-bd_C_sf"/>
</dbReference>
<dbReference type="CDD" id="cd05966">
    <property type="entry name" value="ACS"/>
    <property type="match status" value="1"/>
</dbReference>
<keyword evidence="11" id="KW-1185">Reference proteome</keyword>
<evidence type="ECO:0000313" key="10">
    <source>
        <dbReference type="EMBL" id="MDR6241705.1"/>
    </source>
</evidence>
<dbReference type="PANTHER" id="PTHR24095:SF14">
    <property type="entry name" value="ACETYL-COENZYME A SYNTHETASE 1"/>
    <property type="match status" value="1"/>
</dbReference>
<keyword evidence="5" id="KW-0007">Acetylation</keyword>
<reference evidence="10" key="1">
    <citation type="submission" date="2023-07" db="EMBL/GenBank/DDBJ databases">
        <title>Genomic Encyclopedia of Type Strains, Phase IV (KMG-IV): sequencing the most valuable type-strain genomes for metagenomic binning, comparative biology and taxonomic classification.</title>
        <authorList>
            <person name="Goeker M."/>
        </authorList>
    </citation>
    <scope>NUCLEOTIDE SEQUENCE</scope>
    <source>
        <strain evidence="10">DSM 26174</strain>
    </source>
</reference>
<evidence type="ECO:0000256" key="2">
    <source>
        <dbReference type="ARBA" id="ARBA00022598"/>
    </source>
</evidence>